<keyword evidence="4" id="KW-1185">Reference proteome</keyword>
<dbReference type="OrthoDB" id="10352024at2759"/>
<dbReference type="Proteomes" id="UP000186817">
    <property type="component" value="Unassembled WGS sequence"/>
</dbReference>
<evidence type="ECO:0000256" key="2">
    <source>
        <dbReference type="SAM" id="Phobius"/>
    </source>
</evidence>
<keyword evidence="2" id="KW-0812">Transmembrane</keyword>
<evidence type="ECO:0000256" key="1">
    <source>
        <dbReference type="SAM" id="MobiDB-lite"/>
    </source>
</evidence>
<feature type="transmembrane region" description="Helical" evidence="2">
    <location>
        <begin position="221"/>
        <end position="241"/>
    </location>
</feature>
<organism evidence="3 4">
    <name type="scientific">Symbiodinium microadriaticum</name>
    <name type="common">Dinoflagellate</name>
    <name type="synonym">Zooxanthella microadriatica</name>
    <dbReference type="NCBI Taxonomy" id="2951"/>
    <lineage>
        <taxon>Eukaryota</taxon>
        <taxon>Sar</taxon>
        <taxon>Alveolata</taxon>
        <taxon>Dinophyceae</taxon>
        <taxon>Suessiales</taxon>
        <taxon>Symbiodiniaceae</taxon>
        <taxon>Symbiodinium</taxon>
    </lineage>
</organism>
<evidence type="ECO:0000313" key="3">
    <source>
        <dbReference type="EMBL" id="OLP94473.1"/>
    </source>
</evidence>
<feature type="transmembrane region" description="Helical" evidence="2">
    <location>
        <begin position="248"/>
        <end position="268"/>
    </location>
</feature>
<gene>
    <name evidence="3" type="ORF">AK812_SmicGene23506</name>
</gene>
<comment type="caution">
    <text evidence="3">The sequence shown here is derived from an EMBL/GenBank/DDBJ whole genome shotgun (WGS) entry which is preliminary data.</text>
</comment>
<accession>A0A1Q9DH26</accession>
<proteinExistence type="predicted"/>
<dbReference type="EMBL" id="LSRX01000540">
    <property type="protein sequence ID" value="OLP94473.1"/>
    <property type="molecule type" value="Genomic_DNA"/>
</dbReference>
<keyword evidence="2" id="KW-1133">Transmembrane helix</keyword>
<feature type="transmembrane region" description="Helical" evidence="2">
    <location>
        <begin position="280"/>
        <end position="300"/>
    </location>
</feature>
<sequence>MPSGKASGGAFSSSRGEVFGPYGSLLRLQYRLAVHDPPRLHAEGPAPRAEEQVCGGQAACPCLFSPATANVKRTRCDSPVQRSSATSPVSRLAKELRVELGKAEAAFTEEPGSKQQRSALPFAAIAMVIIQDCSSEKPQIISRNGPDNARVDVEALKAQARALRSKADSLRSDRITTTVPGNLRWGRVAVAAAVHGVLLIGFSACIQAAASNRHLQDAMPWLVRLTIVFMFSLACCTLVYLGQGKQALAAVGVTFSLESILLHCLASFSTSHAGRVPLAYYEVLVGGTVTAVLSQVGLAAQSSQASAKRSSTGHFPAEKRRHTS</sequence>
<feature type="transmembrane region" description="Helical" evidence="2">
    <location>
        <begin position="188"/>
        <end position="209"/>
    </location>
</feature>
<keyword evidence="2" id="KW-0472">Membrane</keyword>
<protein>
    <submittedName>
        <fullName evidence="3">Uncharacterized protein</fullName>
    </submittedName>
</protein>
<feature type="region of interest" description="Disordered" evidence="1">
    <location>
        <begin position="305"/>
        <end position="324"/>
    </location>
</feature>
<name>A0A1Q9DH26_SYMMI</name>
<evidence type="ECO:0000313" key="4">
    <source>
        <dbReference type="Proteomes" id="UP000186817"/>
    </source>
</evidence>
<reference evidence="3 4" key="1">
    <citation type="submission" date="2016-02" db="EMBL/GenBank/DDBJ databases">
        <title>Genome analysis of coral dinoflagellate symbionts highlights evolutionary adaptations to a symbiotic lifestyle.</title>
        <authorList>
            <person name="Aranda M."/>
            <person name="Li Y."/>
            <person name="Liew Y.J."/>
            <person name="Baumgarten S."/>
            <person name="Simakov O."/>
            <person name="Wilson M."/>
            <person name="Piel J."/>
            <person name="Ashoor H."/>
            <person name="Bougouffa S."/>
            <person name="Bajic V.B."/>
            <person name="Ryu T."/>
            <person name="Ravasi T."/>
            <person name="Bayer T."/>
            <person name="Micklem G."/>
            <person name="Kim H."/>
            <person name="Bhak J."/>
            <person name="Lajeunesse T.C."/>
            <person name="Voolstra C.R."/>
        </authorList>
    </citation>
    <scope>NUCLEOTIDE SEQUENCE [LARGE SCALE GENOMIC DNA]</scope>
    <source>
        <strain evidence="3 4">CCMP2467</strain>
    </source>
</reference>
<dbReference type="AlphaFoldDB" id="A0A1Q9DH26"/>